<keyword evidence="1" id="KW-1133">Transmembrane helix</keyword>
<sequence>MNNQECDEIRQRIDCLPARERETDDVLSSHLMDCPECHKYAEFQNSFDRQLRPQLLEVAIPEGLKEQILQSTSALDDCDLSESEDSVQNAEVEAELVRPATVRQHQRGSSLLKWVIAGTAVASVIVVMMFQWTPADPQQRLTYDAAKDLLLAQFQEMSPEEWDRLSPFDQSFETLGIVDPQLSEWTRSETVGMSLDDDPQHEVAICEFRFRQWSGVLITFSADEFDGVPEQSYSASGQSVLQWRSPGGDLAYVCIVEQGSAEELLTEILGNFA</sequence>
<comment type="caution">
    <text evidence="2">The sequence shown here is derived from an EMBL/GenBank/DDBJ whole genome shotgun (WGS) entry which is preliminary data.</text>
</comment>
<proteinExistence type="predicted"/>
<keyword evidence="3" id="KW-1185">Reference proteome</keyword>
<organism evidence="2 3">
    <name type="scientific">Thalassoglobus neptunius</name>
    <dbReference type="NCBI Taxonomy" id="1938619"/>
    <lineage>
        <taxon>Bacteria</taxon>
        <taxon>Pseudomonadati</taxon>
        <taxon>Planctomycetota</taxon>
        <taxon>Planctomycetia</taxon>
        <taxon>Planctomycetales</taxon>
        <taxon>Planctomycetaceae</taxon>
        <taxon>Thalassoglobus</taxon>
    </lineage>
</organism>
<accession>A0A5C5X1U0</accession>
<keyword evidence="1" id="KW-0472">Membrane</keyword>
<dbReference type="RefSeq" id="WP_146506712.1">
    <property type="nucleotide sequence ID" value="NZ_SIHI01000001.1"/>
</dbReference>
<evidence type="ECO:0008006" key="4">
    <source>
        <dbReference type="Google" id="ProtNLM"/>
    </source>
</evidence>
<reference evidence="2 3" key="1">
    <citation type="submission" date="2019-02" db="EMBL/GenBank/DDBJ databases">
        <title>Deep-cultivation of Planctomycetes and their phenomic and genomic characterization uncovers novel biology.</title>
        <authorList>
            <person name="Wiegand S."/>
            <person name="Jogler M."/>
            <person name="Boedeker C."/>
            <person name="Pinto D."/>
            <person name="Vollmers J."/>
            <person name="Rivas-Marin E."/>
            <person name="Kohn T."/>
            <person name="Peeters S.H."/>
            <person name="Heuer A."/>
            <person name="Rast P."/>
            <person name="Oberbeckmann S."/>
            <person name="Bunk B."/>
            <person name="Jeske O."/>
            <person name="Meyerdierks A."/>
            <person name="Storesund J.E."/>
            <person name="Kallscheuer N."/>
            <person name="Luecker S."/>
            <person name="Lage O.M."/>
            <person name="Pohl T."/>
            <person name="Merkel B.J."/>
            <person name="Hornburger P."/>
            <person name="Mueller R.-W."/>
            <person name="Bruemmer F."/>
            <person name="Labrenz M."/>
            <person name="Spormann A.M."/>
            <person name="Op Den Camp H."/>
            <person name="Overmann J."/>
            <person name="Amann R."/>
            <person name="Jetten M.S.M."/>
            <person name="Mascher T."/>
            <person name="Medema M.H."/>
            <person name="Devos D.P."/>
            <person name="Kaster A.-K."/>
            <person name="Ovreas L."/>
            <person name="Rohde M."/>
            <person name="Galperin M.Y."/>
            <person name="Jogler C."/>
        </authorList>
    </citation>
    <scope>NUCLEOTIDE SEQUENCE [LARGE SCALE GENOMIC DNA]</scope>
    <source>
        <strain evidence="2 3">KOR42</strain>
    </source>
</reference>
<dbReference type="Proteomes" id="UP000317243">
    <property type="component" value="Unassembled WGS sequence"/>
</dbReference>
<dbReference type="AlphaFoldDB" id="A0A5C5X1U0"/>
<evidence type="ECO:0000313" key="3">
    <source>
        <dbReference type="Proteomes" id="UP000317243"/>
    </source>
</evidence>
<gene>
    <name evidence="2" type="ORF">KOR42_01530</name>
</gene>
<protein>
    <recommendedName>
        <fullName evidence="4">Zinc-finger domain-containing protein</fullName>
    </recommendedName>
</protein>
<feature type="transmembrane region" description="Helical" evidence="1">
    <location>
        <begin position="111"/>
        <end position="132"/>
    </location>
</feature>
<name>A0A5C5X1U0_9PLAN</name>
<keyword evidence="1" id="KW-0812">Transmembrane</keyword>
<dbReference type="EMBL" id="SIHI01000001">
    <property type="protein sequence ID" value="TWT56798.1"/>
    <property type="molecule type" value="Genomic_DNA"/>
</dbReference>
<evidence type="ECO:0000256" key="1">
    <source>
        <dbReference type="SAM" id="Phobius"/>
    </source>
</evidence>
<evidence type="ECO:0000313" key="2">
    <source>
        <dbReference type="EMBL" id="TWT56798.1"/>
    </source>
</evidence>